<keyword evidence="2" id="KW-1185">Reference proteome</keyword>
<evidence type="ECO:0000313" key="1">
    <source>
        <dbReference type="EMBL" id="EDN97981.1"/>
    </source>
</evidence>
<dbReference type="AlphaFoldDB" id="A7F5G0"/>
<dbReference type="GeneID" id="5482262"/>
<proteinExistence type="predicted"/>
<dbReference type="KEGG" id="ssl:SS1G_12838"/>
<dbReference type="InParanoid" id="A7F5G0"/>
<reference evidence="2" key="1">
    <citation type="journal article" date="2011" name="PLoS Genet.">
        <title>Genomic analysis of the necrotrophic fungal pathogens Sclerotinia sclerotiorum and Botrytis cinerea.</title>
        <authorList>
            <person name="Amselem J."/>
            <person name="Cuomo C.A."/>
            <person name="van Kan J.A."/>
            <person name="Viaud M."/>
            <person name="Benito E.P."/>
            <person name="Couloux A."/>
            <person name="Coutinho P.M."/>
            <person name="de Vries R.P."/>
            <person name="Dyer P.S."/>
            <person name="Fillinger S."/>
            <person name="Fournier E."/>
            <person name="Gout L."/>
            <person name="Hahn M."/>
            <person name="Kohn L."/>
            <person name="Lapalu N."/>
            <person name="Plummer K.M."/>
            <person name="Pradier J.M."/>
            <person name="Quevillon E."/>
            <person name="Sharon A."/>
            <person name="Simon A."/>
            <person name="ten Have A."/>
            <person name="Tudzynski B."/>
            <person name="Tudzynski P."/>
            <person name="Wincker P."/>
            <person name="Andrew M."/>
            <person name="Anthouard V."/>
            <person name="Beever R.E."/>
            <person name="Beffa R."/>
            <person name="Benoit I."/>
            <person name="Bouzid O."/>
            <person name="Brault B."/>
            <person name="Chen Z."/>
            <person name="Choquer M."/>
            <person name="Collemare J."/>
            <person name="Cotton P."/>
            <person name="Danchin E.G."/>
            <person name="Da Silva C."/>
            <person name="Gautier A."/>
            <person name="Giraud C."/>
            <person name="Giraud T."/>
            <person name="Gonzalez C."/>
            <person name="Grossetete S."/>
            <person name="Guldener U."/>
            <person name="Henrissat B."/>
            <person name="Howlett B.J."/>
            <person name="Kodira C."/>
            <person name="Kretschmer M."/>
            <person name="Lappartient A."/>
            <person name="Leroch M."/>
            <person name="Levis C."/>
            <person name="Mauceli E."/>
            <person name="Neuveglise C."/>
            <person name="Oeser B."/>
            <person name="Pearson M."/>
            <person name="Poulain J."/>
            <person name="Poussereau N."/>
            <person name="Quesneville H."/>
            <person name="Rascle C."/>
            <person name="Schumacher J."/>
            <person name="Segurens B."/>
            <person name="Sexton A."/>
            <person name="Silva E."/>
            <person name="Sirven C."/>
            <person name="Soanes D.M."/>
            <person name="Talbot N.J."/>
            <person name="Templeton M."/>
            <person name="Yandava C."/>
            <person name="Yarden O."/>
            <person name="Zeng Q."/>
            <person name="Rollins J.A."/>
            <person name="Lebrun M.H."/>
            <person name="Dickman M."/>
        </authorList>
    </citation>
    <scope>NUCLEOTIDE SEQUENCE [LARGE SCALE GENOMIC DNA]</scope>
    <source>
        <strain evidence="2">ATCC 18683 / 1980 / Ss-1</strain>
    </source>
</reference>
<evidence type="ECO:0000313" key="2">
    <source>
        <dbReference type="Proteomes" id="UP000001312"/>
    </source>
</evidence>
<accession>A7F5G0</accession>
<dbReference type="Proteomes" id="UP000001312">
    <property type="component" value="Unassembled WGS sequence"/>
</dbReference>
<gene>
    <name evidence="1" type="ORF">SS1G_12838</name>
</gene>
<dbReference type="RefSeq" id="XP_001586260.1">
    <property type="nucleotide sequence ID" value="XM_001586210.1"/>
</dbReference>
<sequence>MREERKGKLEVVNKVTIHTVSASNGVRDEKFNLQDVEIKAKINSSILSNDQ</sequence>
<organism evidence="1 2">
    <name type="scientific">Sclerotinia sclerotiorum (strain ATCC 18683 / 1980 / Ss-1)</name>
    <name type="common">White mold</name>
    <name type="synonym">Whetzelinia sclerotiorum</name>
    <dbReference type="NCBI Taxonomy" id="665079"/>
    <lineage>
        <taxon>Eukaryota</taxon>
        <taxon>Fungi</taxon>
        <taxon>Dikarya</taxon>
        <taxon>Ascomycota</taxon>
        <taxon>Pezizomycotina</taxon>
        <taxon>Leotiomycetes</taxon>
        <taxon>Helotiales</taxon>
        <taxon>Sclerotiniaceae</taxon>
        <taxon>Sclerotinia</taxon>
    </lineage>
</organism>
<dbReference type="EMBL" id="CH476642">
    <property type="protein sequence ID" value="EDN97981.1"/>
    <property type="molecule type" value="Genomic_DNA"/>
</dbReference>
<name>A7F5G0_SCLS1</name>
<protein>
    <submittedName>
        <fullName evidence="1">Uncharacterized protein</fullName>
    </submittedName>
</protein>